<sequence length="119" mass="13080">MKILVIDDDAAVRKFISMILQRKKHTVIEADNGKSGLLLLQENPDVSVMITDLIMPEKEGIETIIEVRQHYPSIKIVAISGGGKVSPENYLVIADALGANTTLKKPFSGQELMHAIENL</sequence>
<dbReference type="InterPro" id="IPR050595">
    <property type="entry name" value="Bact_response_regulator"/>
</dbReference>
<proteinExistence type="predicted"/>
<feature type="domain" description="Response regulatory" evidence="3">
    <location>
        <begin position="2"/>
        <end position="119"/>
    </location>
</feature>
<feature type="modified residue" description="4-aspartylphosphate" evidence="2">
    <location>
        <position position="52"/>
    </location>
</feature>
<dbReference type="GO" id="GO:0000160">
    <property type="term" value="P:phosphorelay signal transduction system"/>
    <property type="evidence" value="ECO:0007669"/>
    <property type="project" value="InterPro"/>
</dbReference>
<evidence type="ECO:0000256" key="2">
    <source>
        <dbReference type="PROSITE-ProRule" id="PRU00169"/>
    </source>
</evidence>
<dbReference type="Gene3D" id="3.40.50.2300">
    <property type="match status" value="1"/>
</dbReference>
<dbReference type="STRING" id="324925.Ppha_2765"/>
<dbReference type="eggNOG" id="COG0745">
    <property type="taxonomic scope" value="Bacteria"/>
</dbReference>
<dbReference type="PROSITE" id="PS50110">
    <property type="entry name" value="RESPONSE_REGULATORY"/>
    <property type="match status" value="1"/>
</dbReference>
<evidence type="ECO:0000313" key="4">
    <source>
        <dbReference type="EMBL" id="ACF44917.1"/>
    </source>
</evidence>
<dbReference type="KEGG" id="pph:Ppha_2765"/>
<evidence type="ECO:0000259" key="3">
    <source>
        <dbReference type="PROSITE" id="PS50110"/>
    </source>
</evidence>
<dbReference type="Proteomes" id="UP000002724">
    <property type="component" value="Chromosome"/>
</dbReference>
<evidence type="ECO:0000256" key="1">
    <source>
        <dbReference type="ARBA" id="ARBA00022553"/>
    </source>
</evidence>
<dbReference type="SUPFAM" id="SSF52172">
    <property type="entry name" value="CheY-like"/>
    <property type="match status" value="1"/>
</dbReference>
<dbReference type="RefSeq" id="WP_012509385.1">
    <property type="nucleotide sequence ID" value="NC_011060.1"/>
</dbReference>
<reference evidence="4 5" key="1">
    <citation type="submission" date="2008-06" db="EMBL/GenBank/DDBJ databases">
        <title>Complete sequence of Pelodictyon phaeoclathratiforme BU-1.</title>
        <authorList>
            <consortium name="US DOE Joint Genome Institute"/>
            <person name="Lucas S."/>
            <person name="Copeland A."/>
            <person name="Lapidus A."/>
            <person name="Glavina del Rio T."/>
            <person name="Dalin E."/>
            <person name="Tice H."/>
            <person name="Bruce D."/>
            <person name="Goodwin L."/>
            <person name="Pitluck S."/>
            <person name="Schmutz J."/>
            <person name="Larimer F."/>
            <person name="Land M."/>
            <person name="Hauser L."/>
            <person name="Kyrpides N."/>
            <person name="Mikhailova N."/>
            <person name="Liu Z."/>
            <person name="Li T."/>
            <person name="Zhao F."/>
            <person name="Overmann J."/>
            <person name="Bryant D.A."/>
            <person name="Richardson P."/>
        </authorList>
    </citation>
    <scope>NUCLEOTIDE SEQUENCE [LARGE SCALE GENOMIC DNA]</scope>
    <source>
        <strain evidence="5">DSM 5477 / BU-1</strain>
    </source>
</reference>
<keyword evidence="5" id="KW-1185">Reference proteome</keyword>
<gene>
    <name evidence="4" type="ordered locus">Ppha_2765</name>
</gene>
<accession>B4SGI1</accession>
<protein>
    <submittedName>
        <fullName evidence="4">Response regulator receiver protein</fullName>
    </submittedName>
</protein>
<dbReference type="OrthoDB" id="9796457at2"/>
<dbReference type="SMART" id="SM00448">
    <property type="entry name" value="REC"/>
    <property type="match status" value="1"/>
</dbReference>
<evidence type="ECO:0000313" key="5">
    <source>
        <dbReference type="Proteomes" id="UP000002724"/>
    </source>
</evidence>
<dbReference type="Pfam" id="PF00072">
    <property type="entry name" value="Response_reg"/>
    <property type="match status" value="1"/>
</dbReference>
<keyword evidence="1 2" id="KW-0597">Phosphoprotein</keyword>
<dbReference type="AlphaFoldDB" id="B4SGI1"/>
<dbReference type="HOGENOM" id="CLU_000445_69_8_10"/>
<organism evidence="4 5">
    <name type="scientific">Pelodictyon phaeoclathratiforme (strain DSM 5477 / BU-1)</name>
    <dbReference type="NCBI Taxonomy" id="324925"/>
    <lineage>
        <taxon>Bacteria</taxon>
        <taxon>Pseudomonadati</taxon>
        <taxon>Chlorobiota</taxon>
        <taxon>Chlorobiia</taxon>
        <taxon>Chlorobiales</taxon>
        <taxon>Chlorobiaceae</taxon>
        <taxon>Chlorobium/Pelodictyon group</taxon>
        <taxon>Pelodictyon</taxon>
    </lineage>
</organism>
<dbReference type="InterPro" id="IPR001789">
    <property type="entry name" value="Sig_transdc_resp-reg_receiver"/>
</dbReference>
<dbReference type="EMBL" id="CP001110">
    <property type="protein sequence ID" value="ACF44917.1"/>
    <property type="molecule type" value="Genomic_DNA"/>
</dbReference>
<dbReference type="PANTHER" id="PTHR44591">
    <property type="entry name" value="STRESS RESPONSE REGULATOR PROTEIN 1"/>
    <property type="match status" value="1"/>
</dbReference>
<name>B4SGI1_PELPB</name>
<dbReference type="InterPro" id="IPR011006">
    <property type="entry name" value="CheY-like_superfamily"/>
</dbReference>
<dbReference type="PANTHER" id="PTHR44591:SF23">
    <property type="entry name" value="CHEY SUBFAMILY"/>
    <property type="match status" value="1"/>
</dbReference>